<evidence type="ECO:0000259" key="4">
    <source>
        <dbReference type="PROSITE" id="PS50054"/>
    </source>
</evidence>
<dbReference type="PROSITE" id="PS50054">
    <property type="entry name" value="TYR_PHOSPHATASE_DUAL"/>
    <property type="match status" value="1"/>
</dbReference>
<dbReference type="InterPro" id="IPR016130">
    <property type="entry name" value="Tyr_Pase_AS"/>
</dbReference>
<evidence type="ECO:0000256" key="3">
    <source>
        <dbReference type="SAM" id="MobiDB-lite"/>
    </source>
</evidence>
<feature type="region of interest" description="Disordered" evidence="3">
    <location>
        <begin position="39"/>
        <end position="68"/>
    </location>
</feature>
<dbReference type="Pfam" id="PF00782">
    <property type="entry name" value="DSPc"/>
    <property type="match status" value="1"/>
</dbReference>
<evidence type="ECO:0008006" key="8">
    <source>
        <dbReference type="Google" id="ProtNLM"/>
    </source>
</evidence>
<dbReference type="EMBL" id="BLZA01000013">
    <property type="protein sequence ID" value="GHJ85686.1"/>
    <property type="molecule type" value="Genomic_DNA"/>
</dbReference>
<evidence type="ECO:0000256" key="1">
    <source>
        <dbReference type="ARBA" id="ARBA00022801"/>
    </source>
</evidence>
<dbReference type="SMART" id="SM00195">
    <property type="entry name" value="DSPc"/>
    <property type="match status" value="1"/>
</dbReference>
<dbReference type="Gene3D" id="3.90.190.10">
    <property type="entry name" value="Protein tyrosine phosphatase superfamily"/>
    <property type="match status" value="2"/>
</dbReference>
<dbReference type="GO" id="GO:0008138">
    <property type="term" value="F:protein tyrosine/serine/threonine phosphatase activity"/>
    <property type="evidence" value="ECO:0007669"/>
    <property type="project" value="TreeGrafter"/>
</dbReference>
<dbReference type="InterPro" id="IPR000387">
    <property type="entry name" value="Tyr_Pase_dom"/>
</dbReference>
<feature type="region of interest" description="Disordered" evidence="3">
    <location>
        <begin position="1"/>
        <end position="22"/>
    </location>
</feature>
<protein>
    <recommendedName>
        <fullName evidence="8">Protein-tyrosine-phosphatase</fullName>
    </recommendedName>
</protein>
<dbReference type="InterPro" id="IPR053239">
    <property type="entry name" value="Dual_spec_PTase"/>
</dbReference>
<feature type="compositionally biased region" description="Polar residues" evidence="3">
    <location>
        <begin position="42"/>
        <end position="54"/>
    </location>
</feature>
<dbReference type="GO" id="GO:0005634">
    <property type="term" value="C:nucleus"/>
    <property type="evidence" value="ECO:0007669"/>
    <property type="project" value="GOC"/>
</dbReference>
<proteinExistence type="predicted"/>
<feature type="compositionally biased region" description="Low complexity" evidence="3">
    <location>
        <begin position="1"/>
        <end position="15"/>
    </location>
</feature>
<keyword evidence="7" id="KW-1185">Reference proteome</keyword>
<feature type="region of interest" description="Disordered" evidence="3">
    <location>
        <begin position="131"/>
        <end position="186"/>
    </location>
</feature>
<feature type="domain" description="Tyrosine specific protein phosphatases" evidence="5">
    <location>
        <begin position="806"/>
        <end position="874"/>
    </location>
</feature>
<dbReference type="PROSITE" id="PS00383">
    <property type="entry name" value="TYR_PHOSPHATASE_1"/>
    <property type="match status" value="1"/>
</dbReference>
<dbReference type="InterPro" id="IPR029021">
    <property type="entry name" value="Prot-tyrosine_phosphatase-like"/>
</dbReference>
<dbReference type="AlphaFoldDB" id="A0A8H3TRL8"/>
<evidence type="ECO:0000259" key="5">
    <source>
        <dbReference type="PROSITE" id="PS50056"/>
    </source>
</evidence>
<dbReference type="PROSITE" id="PS50056">
    <property type="entry name" value="TYR_PHOSPHATASE_2"/>
    <property type="match status" value="1"/>
</dbReference>
<keyword evidence="2" id="KW-0904">Protein phosphatase</keyword>
<dbReference type="GO" id="GO:0033260">
    <property type="term" value="P:nuclear DNA replication"/>
    <property type="evidence" value="ECO:0007669"/>
    <property type="project" value="TreeGrafter"/>
</dbReference>
<evidence type="ECO:0000256" key="2">
    <source>
        <dbReference type="ARBA" id="ARBA00022912"/>
    </source>
</evidence>
<evidence type="ECO:0000313" key="6">
    <source>
        <dbReference type="EMBL" id="GHJ85686.1"/>
    </source>
</evidence>
<sequence>MSASTWASTDTSDPSLYSFGSSPQSLATVGTDYWDHAYHPSGNGSTTSVDTNDGCTVDDDEGNAPGQPIKVAMHPTCARTSLGIDTSQKSKVTGQQTIIEMSSQQEGHDDIDMGLEMDVELEIPNHVYNALSSPAETGTPHGTPPPTPQAPLSAHPMEENSLLRTASAHGRVRSDSPSPSSNVAIQGRPDLLLRTNSDHALLSGSEEAQGEQVESPATIKDAERERDYGAAEGVAPSWDARSLLINAIKTDDILNLDVDAATGVFKKPDLGGEVSLRNLRIQEVKYGTISDLLLYSEEGLSDEQATNLRDPLLRTAFSIARAQASLYEERMVSFYSNRSAAPKCPCSRASDDFEATDMPPAGASHASTSDINLEPMLQDLPDELEGQVCCRDDLLLQLRERERWQIEHMSQRPVMYNVIVIKEPFAEIQRLYPELIAVDEKGVTQPSRDLWLKEAQESIRLAGASRLDENVWLGNGWDDPFRYPGKLRNPLGVNLVIESHDLADMPTENTSSTLRQVLSKRLKPKKSGRYPLAPPRSQHPPVEDEPIYLEIASSCRARQCMQNSQEVLANRLIALADVIYSLANPATAKEKAARILIFCDDGYTETSIFALTYLMVSRRLSLREAYLHLQLTCNRSFFVYQFDVPFLSMVERRLAARPTTARQESSVRPSSPLSKWKSFGLHSKNAGIEKHTDRQHLEVLSTGSARTWIDHERFDGSLPSRILPHVYLGNIAHAMNSQMLKDLGITHVVSVGETLSAEGVLVSGHYINVTGLSMKVEGIKSGLADSAIKVLEVQDVKDDGNDPLRHKISHACDFIEEAGKSGGKTLIHCRVGVSRSASIVVAYLMKHEQKNLLDAYLMTRCRRLNVLIQPNLKFLHELLGWEIETRAIESLGRFMDNSEILQRYSWPSLCRDLWLLNKKYLVPGDP</sequence>
<feature type="compositionally biased region" description="Polar residues" evidence="3">
    <location>
        <begin position="175"/>
        <end position="184"/>
    </location>
</feature>
<keyword evidence="1" id="KW-0378">Hydrolase</keyword>
<gene>
    <name evidence="6" type="ORF">NliqN6_2088</name>
</gene>
<name>A0A8H3TRL8_9TREE</name>
<dbReference type="Proteomes" id="UP000620104">
    <property type="component" value="Unassembled WGS sequence"/>
</dbReference>
<reference evidence="6" key="1">
    <citation type="submission" date="2020-07" db="EMBL/GenBank/DDBJ databases">
        <title>Draft Genome Sequence of a Deep-Sea Yeast, Naganishia (Cryptococcus) liquefaciens strain N6.</title>
        <authorList>
            <person name="Han Y.W."/>
            <person name="Kajitani R."/>
            <person name="Morimoto H."/>
            <person name="Parhat M."/>
            <person name="Tsubouchi H."/>
            <person name="Bakenova O."/>
            <person name="Ogata M."/>
            <person name="Argunhan B."/>
            <person name="Aoki R."/>
            <person name="Kajiwara S."/>
            <person name="Itoh T."/>
            <person name="Iwasaki H."/>
        </authorList>
    </citation>
    <scope>NUCLEOTIDE SEQUENCE</scope>
    <source>
        <strain evidence="6">N6</strain>
    </source>
</reference>
<dbReference type="InterPro" id="IPR000340">
    <property type="entry name" value="Dual-sp_phosphatase_cat-dom"/>
</dbReference>
<organism evidence="6 7">
    <name type="scientific">Naganishia liquefaciens</name>
    <dbReference type="NCBI Taxonomy" id="104408"/>
    <lineage>
        <taxon>Eukaryota</taxon>
        <taxon>Fungi</taxon>
        <taxon>Dikarya</taxon>
        <taxon>Basidiomycota</taxon>
        <taxon>Agaricomycotina</taxon>
        <taxon>Tremellomycetes</taxon>
        <taxon>Filobasidiales</taxon>
        <taxon>Filobasidiaceae</taxon>
        <taxon>Naganishia</taxon>
    </lineage>
</organism>
<dbReference type="OrthoDB" id="273181at2759"/>
<comment type="caution">
    <text evidence="6">The sequence shown here is derived from an EMBL/GenBank/DDBJ whole genome shotgun (WGS) entry which is preliminary data.</text>
</comment>
<accession>A0A8H3TRL8</accession>
<feature type="domain" description="Tyrosine-protein phosphatase" evidence="4">
    <location>
        <begin position="718"/>
        <end position="887"/>
    </location>
</feature>
<dbReference type="InterPro" id="IPR020422">
    <property type="entry name" value="TYR_PHOSPHATASE_DUAL_dom"/>
</dbReference>
<feature type="compositionally biased region" description="Basic and acidic residues" evidence="3">
    <location>
        <begin position="220"/>
        <end position="229"/>
    </location>
</feature>
<dbReference type="PANTHER" id="PTHR47550">
    <property type="entry name" value="DUAL SPECIFICITY PROTEIN PHOSPHATASE PPS1"/>
    <property type="match status" value="1"/>
</dbReference>
<dbReference type="SUPFAM" id="SSF52799">
    <property type="entry name" value="(Phosphotyrosine protein) phosphatases II"/>
    <property type="match status" value="2"/>
</dbReference>
<dbReference type="PANTHER" id="PTHR47550:SF1">
    <property type="entry name" value="DUAL SPECIFICITY PROTEIN PHOSPHATASE PPS1"/>
    <property type="match status" value="1"/>
</dbReference>
<feature type="region of interest" description="Disordered" evidence="3">
    <location>
        <begin position="203"/>
        <end position="231"/>
    </location>
</feature>
<evidence type="ECO:0000313" key="7">
    <source>
        <dbReference type="Proteomes" id="UP000620104"/>
    </source>
</evidence>